<evidence type="ECO:0000313" key="3">
    <source>
        <dbReference type="Proteomes" id="UP000479710"/>
    </source>
</evidence>
<evidence type="ECO:0000313" key="2">
    <source>
        <dbReference type="EMBL" id="KAF0905153.1"/>
    </source>
</evidence>
<accession>A0A6G1D096</accession>
<name>A0A6G1D096_9ORYZ</name>
<dbReference type="AlphaFoldDB" id="A0A6G1D096"/>
<dbReference type="EMBL" id="SPHZ02000007">
    <property type="protein sequence ID" value="KAF0905153.1"/>
    <property type="molecule type" value="Genomic_DNA"/>
</dbReference>
<dbReference type="Proteomes" id="UP000479710">
    <property type="component" value="Unassembled WGS sequence"/>
</dbReference>
<feature type="compositionally biased region" description="Pro residues" evidence="1">
    <location>
        <begin position="45"/>
        <end position="54"/>
    </location>
</feature>
<gene>
    <name evidence="2" type="ORF">E2562_000949</name>
</gene>
<comment type="caution">
    <text evidence="2">The sequence shown here is derived from an EMBL/GenBank/DDBJ whole genome shotgun (WGS) entry which is preliminary data.</text>
</comment>
<proteinExistence type="predicted"/>
<keyword evidence="3" id="KW-1185">Reference proteome</keyword>
<sequence length="66" mass="7049">MPCLAARLCCTHDRDNGREYRRMLPPPAPRLPGLAAAWAAHAATPLPPPSPRTPLSPMSCLAAHTP</sequence>
<reference evidence="2 3" key="1">
    <citation type="submission" date="2019-11" db="EMBL/GenBank/DDBJ databases">
        <title>Whole genome sequence of Oryza granulata.</title>
        <authorList>
            <person name="Li W."/>
        </authorList>
    </citation>
    <scope>NUCLEOTIDE SEQUENCE [LARGE SCALE GENOMIC DNA]</scope>
    <source>
        <strain evidence="3">cv. Menghai</strain>
        <tissue evidence="2">Leaf</tissue>
    </source>
</reference>
<feature type="region of interest" description="Disordered" evidence="1">
    <location>
        <begin position="43"/>
        <end position="66"/>
    </location>
</feature>
<organism evidence="2 3">
    <name type="scientific">Oryza meyeriana var. granulata</name>
    <dbReference type="NCBI Taxonomy" id="110450"/>
    <lineage>
        <taxon>Eukaryota</taxon>
        <taxon>Viridiplantae</taxon>
        <taxon>Streptophyta</taxon>
        <taxon>Embryophyta</taxon>
        <taxon>Tracheophyta</taxon>
        <taxon>Spermatophyta</taxon>
        <taxon>Magnoliopsida</taxon>
        <taxon>Liliopsida</taxon>
        <taxon>Poales</taxon>
        <taxon>Poaceae</taxon>
        <taxon>BOP clade</taxon>
        <taxon>Oryzoideae</taxon>
        <taxon>Oryzeae</taxon>
        <taxon>Oryzinae</taxon>
        <taxon>Oryza</taxon>
        <taxon>Oryza meyeriana</taxon>
    </lineage>
</organism>
<protein>
    <submittedName>
        <fullName evidence="2">Uncharacterized protein</fullName>
    </submittedName>
</protein>
<evidence type="ECO:0000256" key="1">
    <source>
        <dbReference type="SAM" id="MobiDB-lite"/>
    </source>
</evidence>